<evidence type="ECO:0000256" key="1">
    <source>
        <dbReference type="ARBA" id="ARBA00008764"/>
    </source>
</evidence>
<dbReference type="AlphaFoldDB" id="A0A3D8YLF0"/>
<evidence type="ECO:0000256" key="4">
    <source>
        <dbReference type="ARBA" id="ARBA00022801"/>
    </source>
</evidence>
<evidence type="ECO:0000256" key="6">
    <source>
        <dbReference type="PIRSR" id="PIRSR608256-1"/>
    </source>
</evidence>
<dbReference type="PRINTS" id="PR00839">
    <property type="entry name" value="V8PROTEASE"/>
</dbReference>
<evidence type="ECO:0000256" key="7">
    <source>
        <dbReference type="RuleBase" id="RU004296"/>
    </source>
</evidence>
<dbReference type="Gene3D" id="2.40.10.10">
    <property type="entry name" value="Trypsin-like serine proteases"/>
    <property type="match status" value="2"/>
</dbReference>
<evidence type="ECO:0000259" key="8">
    <source>
        <dbReference type="Pfam" id="PF00089"/>
    </source>
</evidence>
<gene>
    <name evidence="9" type="ORF">DV961_09420</name>
</gene>
<feature type="active site" description="Charge relay system" evidence="6">
    <location>
        <position position="181"/>
    </location>
</feature>
<reference evidence="10" key="1">
    <citation type="journal article" date="2018" name="Vet. Microbiol.">
        <title>Molecular epidemiology of methicillin-resistant staphylococci amongst veterinary personnel, personnel-owned pets, patients and the hospital environment of two companion animal veterinary hospitals.</title>
        <authorList>
            <person name="Worthing K.A."/>
            <person name="Brown J."/>
            <person name="Gerber L."/>
            <person name="Abraham S."/>
            <person name="Trott D."/>
            <person name="Norris J.M."/>
        </authorList>
    </citation>
    <scope>NUCLEOTIDE SEQUENCE [LARGE SCALE GENOMIC DNA]</scope>
    <source>
        <strain evidence="10">ST496-2</strain>
    </source>
</reference>
<proteinExistence type="inferred from homology"/>
<evidence type="ECO:0000313" key="10">
    <source>
        <dbReference type="Proteomes" id="UP000256409"/>
    </source>
</evidence>
<dbReference type="InterPro" id="IPR043504">
    <property type="entry name" value="Peptidase_S1_PA_chymotrypsin"/>
</dbReference>
<evidence type="ECO:0000256" key="5">
    <source>
        <dbReference type="ARBA" id="ARBA00022825"/>
    </source>
</evidence>
<dbReference type="SUPFAM" id="SSF50494">
    <property type="entry name" value="Trypsin-like serine proteases"/>
    <property type="match status" value="1"/>
</dbReference>
<evidence type="ECO:0000256" key="2">
    <source>
        <dbReference type="ARBA" id="ARBA00022670"/>
    </source>
</evidence>
<dbReference type="InterPro" id="IPR009003">
    <property type="entry name" value="Peptidase_S1_PA"/>
</dbReference>
<sequence>MKVKFSFVLLSSVLMLFSLINYKSVALAEEAYVASDGIVENQEYPETSSINSEVLPIEATEEPISGNMEIDQSKVLPIEYMYGNTNERIFGKDQRKVVDNYLSSPYKQVVLLNMTFSDGNVYSGSGTMIGEDTVLTAAHNVYSSKLGWAAEVTVYAGKKGSKYTIGKAKSKKILTFKKWKDSSNQDYDLAIIKLDSKLGKKTGTLGLTSKISKDEEIETSGFPGDKSGEVQYKSNGNLKKITDNILYYYLDTFFGQSGSSVRNKQNKIIAVHTFGASDYNGGVRLNALKIDYIKHWMGTPVAHHFGKFVQIDKKNIKLWSNLEFSMSKDSKKIKKGDAYEAKYVYNHPNGQKYYSLYNSENKWVGYINSQSVTFLKAPNAHKYNKNIIINKGKFAVWRSLDFSKKADLKNIKFGKEYTAKYEYYHPNGQKYFSLYDNKNKWMGYINTRSVTVKK</sequence>
<name>A0A3D8YLF0_STAPS</name>
<feature type="signal peptide" evidence="7">
    <location>
        <begin position="1"/>
        <end position="28"/>
    </location>
</feature>
<organism evidence="9 10">
    <name type="scientific">Staphylococcus pseudintermedius</name>
    <dbReference type="NCBI Taxonomy" id="283734"/>
    <lineage>
        <taxon>Bacteria</taxon>
        <taxon>Bacillati</taxon>
        <taxon>Bacillota</taxon>
        <taxon>Bacilli</taxon>
        <taxon>Bacillales</taxon>
        <taxon>Staphylococcaceae</taxon>
        <taxon>Staphylococcus</taxon>
        <taxon>Staphylococcus intermedius group</taxon>
    </lineage>
</organism>
<dbReference type="Pfam" id="PF00089">
    <property type="entry name" value="Trypsin"/>
    <property type="match status" value="1"/>
</dbReference>
<dbReference type="GeneID" id="93823420"/>
<accession>A0A3D8YLF0</accession>
<dbReference type="EMBL" id="QQPC01000065">
    <property type="protein sequence ID" value="REA80808.1"/>
    <property type="molecule type" value="Genomic_DNA"/>
</dbReference>
<keyword evidence="4 7" id="KW-0378">Hydrolase</keyword>
<dbReference type="EC" id="3.4.21.-" evidence="7"/>
<evidence type="ECO:0000313" key="9">
    <source>
        <dbReference type="EMBL" id="REA80808.1"/>
    </source>
</evidence>
<dbReference type="InterPro" id="IPR001254">
    <property type="entry name" value="Trypsin_dom"/>
</dbReference>
<comment type="similarity">
    <text evidence="1 7">Belongs to the peptidase S1B family.</text>
</comment>
<dbReference type="Proteomes" id="UP000256409">
    <property type="component" value="Unassembled WGS sequence"/>
</dbReference>
<evidence type="ECO:0000256" key="3">
    <source>
        <dbReference type="ARBA" id="ARBA00022729"/>
    </source>
</evidence>
<keyword evidence="2 7" id="KW-0645">Protease</keyword>
<feature type="domain" description="Peptidase S1" evidence="8">
    <location>
        <begin position="121"/>
        <end position="296"/>
    </location>
</feature>
<dbReference type="InterPro" id="IPR050966">
    <property type="entry name" value="Glutamyl_endopeptidase"/>
</dbReference>
<dbReference type="RefSeq" id="WP_037542545.1">
    <property type="nucleotide sequence ID" value="NZ_BAAFHR010000009.1"/>
</dbReference>
<dbReference type="InterPro" id="IPR008256">
    <property type="entry name" value="Peptidase_S1B"/>
</dbReference>
<dbReference type="GO" id="GO:0006508">
    <property type="term" value="P:proteolysis"/>
    <property type="evidence" value="ECO:0007669"/>
    <property type="project" value="UniProtKB-KW"/>
</dbReference>
<dbReference type="GO" id="GO:0004252">
    <property type="term" value="F:serine-type endopeptidase activity"/>
    <property type="evidence" value="ECO:0007669"/>
    <property type="project" value="InterPro"/>
</dbReference>
<comment type="caution">
    <text evidence="9">The sequence shown here is derived from an EMBL/GenBank/DDBJ whole genome shotgun (WGS) entry which is preliminary data.</text>
</comment>
<protein>
    <recommendedName>
        <fullName evidence="7">Serine protease</fullName>
        <ecNumber evidence="7">3.4.21.-</ecNumber>
    </recommendedName>
</protein>
<dbReference type="PANTHER" id="PTHR15462">
    <property type="entry name" value="SERINE PROTEASE"/>
    <property type="match status" value="1"/>
</dbReference>
<dbReference type="OrthoDB" id="191045at2"/>
<keyword evidence="5 7" id="KW-0720">Serine protease</keyword>
<feature type="active site" description="Charge relay system" evidence="6">
    <location>
        <position position="257"/>
    </location>
</feature>
<keyword evidence="3 7" id="KW-0732">Signal</keyword>
<dbReference type="PANTHER" id="PTHR15462:SF8">
    <property type="entry name" value="SERINE PROTEASE"/>
    <property type="match status" value="1"/>
</dbReference>
<feature type="active site" description="Charge relay system" evidence="6">
    <location>
        <position position="139"/>
    </location>
</feature>
<feature type="chain" id="PRO_5028558511" description="Serine protease" evidence="7">
    <location>
        <begin position="29"/>
        <end position="454"/>
    </location>
</feature>